<dbReference type="CDD" id="cd02094">
    <property type="entry name" value="P-type_ATPase_Cu-like"/>
    <property type="match status" value="1"/>
</dbReference>
<dbReference type="SUPFAM" id="SSF55008">
    <property type="entry name" value="HMA, heavy metal-associated domain"/>
    <property type="match status" value="1"/>
</dbReference>
<evidence type="ECO:0000256" key="3">
    <source>
        <dbReference type="ARBA" id="ARBA00022692"/>
    </source>
</evidence>
<dbReference type="SFLD" id="SFLDS00003">
    <property type="entry name" value="Haloacid_Dehalogenase"/>
    <property type="match status" value="1"/>
</dbReference>
<dbReference type="InterPro" id="IPR036412">
    <property type="entry name" value="HAD-like_sf"/>
</dbReference>
<keyword evidence="5" id="KW-0547">Nucleotide-binding</keyword>
<dbReference type="InterPro" id="IPR018303">
    <property type="entry name" value="ATPase_P-typ_P_site"/>
</dbReference>
<dbReference type="SFLD" id="SFLDF00027">
    <property type="entry name" value="p-type_atpase"/>
    <property type="match status" value="1"/>
</dbReference>
<evidence type="ECO:0000256" key="6">
    <source>
        <dbReference type="ARBA" id="ARBA00022840"/>
    </source>
</evidence>
<dbReference type="PROSITE" id="PS00154">
    <property type="entry name" value="ATPASE_E1_E2"/>
    <property type="match status" value="1"/>
</dbReference>
<feature type="domain" description="HMA" evidence="11">
    <location>
        <begin position="2"/>
        <end position="68"/>
    </location>
</feature>
<dbReference type="PANTHER" id="PTHR43520">
    <property type="entry name" value="ATP7, ISOFORM B"/>
    <property type="match status" value="1"/>
</dbReference>
<dbReference type="EMBL" id="VSSQ01003987">
    <property type="protein sequence ID" value="MPM23250.1"/>
    <property type="molecule type" value="Genomic_DNA"/>
</dbReference>
<feature type="transmembrane region" description="Helical" evidence="10">
    <location>
        <begin position="91"/>
        <end position="110"/>
    </location>
</feature>
<evidence type="ECO:0000256" key="9">
    <source>
        <dbReference type="ARBA" id="ARBA00023136"/>
    </source>
</evidence>
<comment type="subcellular location">
    <subcellularLocation>
        <location evidence="1">Endomembrane system</location>
        <topology evidence="1">Multi-pass membrane protein</topology>
    </subcellularLocation>
</comment>
<protein>
    <submittedName>
        <fullName evidence="12">Copper-exporting P-type ATPase</fullName>
    </submittedName>
</protein>
<dbReference type="Gene3D" id="3.30.70.100">
    <property type="match status" value="1"/>
</dbReference>
<evidence type="ECO:0000256" key="7">
    <source>
        <dbReference type="ARBA" id="ARBA00022967"/>
    </source>
</evidence>
<sequence>MKEIQVGIGGMTCASCSSAVERTLNKLEGVDKAQVNLATETATIAFDESHLDLDVIKKAVQRIGYSVVETVDQKTKEEEKRRDLANLGHRLIISSILTVFLLVLAMGPMLGLTLPLSHLTNALLQLVFAAGTMIAGSAFFTKGFSTLVKREPNMDSLVAIGTTASFLYSFWGIFEILRGNHMAAHDHLYFEGVGTILTLVMLGRYLEHRSKGKTGDAIRKLMELAPAIATVLRDGRQVSIDASQVQVGDIVMVKPGEKLPVDGVVLSGFSAIDESLLTGESLPVEKSLGSEVYAATLNTTGVLQYRASKVGSDTALANIITLVQQAQGSKAPIARVADKISGVFVPIVMGISVLTLLAWLIAGTPVDIAILRAVSVLVIACPCSLGLATPIAIMVSSGKGARLGILFRHAAAIEQLKQVQTIIFDKTGTLTEGKPKVTDILAKDPTAVLGLAASIEQASEHPLSRAVVAKAKEEKLQLTDVQDFEALVGRGIQGKLENEVIRIGNIELMEDSDITIREEDKQAIADLSDQGKTPLLVAQGQRLIGIIAVADTLRKETKQAIAELKALGLKTIMLTGDNERTAKAIANEAGVDSYLAGQLPGQKEEAIASYARLGKVAMVGDGINDAPALAKADIGIAVGSATDVARETADVVLVRNNLGDVNKAIQLSKATMRNIHQNLFWAFFYNILGIPLATGILTLFSGPQLSPMFAAFAMSMSSVCVVLNALRLNRFK</sequence>
<dbReference type="InterPro" id="IPR017969">
    <property type="entry name" value="Heavy-metal-associated_CS"/>
</dbReference>
<feature type="transmembrane region" description="Helical" evidence="10">
    <location>
        <begin position="340"/>
        <end position="362"/>
    </location>
</feature>
<dbReference type="FunFam" id="2.70.150.10:FF:000002">
    <property type="entry name" value="Copper-transporting ATPase 1, putative"/>
    <property type="match status" value="1"/>
</dbReference>
<keyword evidence="4" id="KW-0479">Metal-binding</keyword>
<dbReference type="NCBIfam" id="TIGR01512">
    <property type="entry name" value="ATPase-IB2_Cd"/>
    <property type="match status" value="1"/>
</dbReference>
<evidence type="ECO:0000256" key="2">
    <source>
        <dbReference type="ARBA" id="ARBA00006024"/>
    </source>
</evidence>
<keyword evidence="6" id="KW-0067">ATP-binding</keyword>
<dbReference type="Gene3D" id="2.70.150.10">
    <property type="entry name" value="Calcium-transporting ATPase, cytoplasmic transduction domain A"/>
    <property type="match status" value="1"/>
</dbReference>
<dbReference type="NCBIfam" id="TIGR01525">
    <property type="entry name" value="ATPase-IB_hvy"/>
    <property type="match status" value="1"/>
</dbReference>
<name>A0A644Y441_9ZZZZ</name>
<dbReference type="SUPFAM" id="SSF81665">
    <property type="entry name" value="Calcium ATPase, transmembrane domain M"/>
    <property type="match status" value="1"/>
</dbReference>
<evidence type="ECO:0000256" key="5">
    <source>
        <dbReference type="ARBA" id="ARBA00022741"/>
    </source>
</evidence>
<feature type="transmembrane region" description="Helical" evidence="10">
    <location>
        <begin position="188"/>
        <end position="206"/>
    </location>
</feature>
<dbReference type="FunFam" id="3.30.70.100:FF:000005">
    <property type="entry name" value="Copper-exporting P-type ATPase A"/>
    <property type="match status" value="1"/>
</dbReference>
<feature type="transmembrane region" description="Helical" evidence="10">
    <location>
        <begin position="679"/>
        <end position="700"/>
    </location>
</feature>
<feature type="transmembrane region" description="Helical" evidence="10">
    <location>
        <begin position="706"/>
        <end position="726"/>
    </location>
</feature>
<dbReference type="InterPro" id="IPR059000">
    <property type="entry name" value="ATPase_P-type_domA"/>
</dbReference>
<dbReference type="GO" id="GO:0012505">
    <property type="term" value="C:endomembrane system"/>
    <property type="evidence" value="ECO:0007669"/>
    <property type="project" value="UniProtKB-SubCell"/>
</dbReference>
<dbReference type="InterPro" id="IPR006121">
    <property type="entry name" value="HMA_dom"/>
</dbReference>
<dbReference type="GO" id="GO:0016887">
    <property type="term" value="F:ATP hydrolysis activity"/>
    <property type="evidence" value="ECO:0007669"/>
    <property type="project" value="InterPro"/>
</dbReference>
<dbReference type="Pfam" id="PF00122">
    <property type="entry name" value="E1-E2_ATPase"/>
    <property type="match status" value="1"/>
</dbReference>
<dbReference type="CDD" id="cd00371">
    <property type="entry name" value="HMA"/>
    <property type="match status" value="1"/>
</dbReference>
<dbReference type="GO" id="GO:0005524">
    <property type="term" value="F:ATP binding"/>
    <property type="evidence" value="ECO:0007669"/>
    <property type="project" value="UniProtKB-KW"/>
</dbReference>
<dbReference type="NCBIfam" id="TIGR01494">
    <property type="entry name" value="ATPase_P-type"/>
    <property type="match status" value="1"/>
</dbReference>
<evidence type="ECO:0000259" key="11">
    <source>
        <dbReference type="PROSITE" id="PS50846"/>
    </source>
</evidence>
<evidence type="ECO:0000313" key="12">
    <source>
        <dbReference type="EMBL" id="MPM23250.1"/>
    </source>
</evidence>
<dbReference type="SUPFAM" id="SSF81653">
    <property type="entry name" value="Calcium ATPase, transduction domain A"/>
    <property type="match status" value="1"/>
</dbReference>
<feature type="transmembrane region" description="Helical" evidence="10">
    <location>
        <begin position="368"/>
        <end position="393"/>
    </location>
</feature>
<gene>
    <name evidence="12" type="primary">copA_28</name>
    <name evidence="12" type="ORF">SDC9_69715</name>
</gene>
<dbReference type="InterPro" id="IPR027256">
    <property type="entry name" value="P-typ_ATPase_IB"/>
</dbReference>
<evidence type="ECO:0000256" key="4">
    <source>
        <dbReference type="ARBA" id="ARBA00022723"/>
    </source>
</evidence>
<keyword evidence="8 10" id="KW-1133">Transmembrane helix</keyword>
<dbReference type="GO" id="GO:0055070">
    <property type="term" value="P:copper ion homeostasis"/>
    <property type="evidence" value="ECO:0007669"/>
    <property type="project" value="TreeGrafter"/>
</dbReference>
<dbReference type="SUPFAM" id="SSF56784">
    <property type="entry name" value="HAD-like"/>
    <property type="match status" value="1"/>
</dbReference>
<dbReference type="InterPro" id="IPR023298">
    <property type="entry name" value="ATPase_P-typ_TM_dom_sf"/>
</dbReference>
<dbReference type="PANTHER" id="PTHR43520:SF8">
    <property type="entry name" value="P-TYPE CU(+) TRANSPORTER"/>
    <property type="match status" value="1"/>
</dbReference>
<comment type="caution">
    <text evidence="12">The sequence shown here is derived from an EMBL/GenBank/DDBJ whole genome shotgun (WGS) entry which is preliminary data.</text>
</comment>
<dbReference type="InterPro" id="IPR036163">
    <property type="entry name" value="HMA_dom_sf"/>
</dbReference>
<dbReference type="GO" id="GO:0005507">
    <property type="term" value="F:copper ion binding"/>
    <property type="evidence" value="ECO:0007669"/>
    <property type="project" value="TreeGrafter"/>
</dbReference>
<dbReference type="PROSITE" id="PS01047">
    <property type="entry name" value="HMA_1"/>
    <property type="match status" value="1"/>
</dbReference>
<dbReference type="PRINTS" id="PR00119">
    <property type="entry name" value="CATATPASE"/>
</dbReference>
<proteinExistence type="inferred from homology"/>
<dbReference type="Gene3D" id="3.40.1110.10">
    <property type="entry name" value="Calcium-transporting ATPase, cytoplasmic domain N"/>
    <property type="match status" value="1"/>
</dbReference>
<reference evidence="12" key="1">
    <citation type="submission" date="2019-08" db="EMBL/GenBank/DDBJ databases">
        <authorList>
            <person name="Kucharzyk K."/>
            <person name="Murdoch R.W."/>
            <person name="Higgins S."/>
            <person name="Loffler F."/>
        </authorList>
    </citation>
    <scope>NUCLEOTIDE SEQUENCE</scope>
</reference>
<dbReference type="InterPro" id="IPR001757">
    <property type="entry name" value="P_typ_ATPase"/>
</dbReference>
<dbReference type="InterPro" id="IPR008250">
    <property type="entry name" value="ATPase_P-typ_transduc_dom_A_sf"/>
</dbReference>
<organism evidence="12">
    <name type="scientific">bioreactor metagenome</name>
    <dbReference type="NCBI Taxonomy" id="1076179"/>
    <lineage>
        <taxon>unclassified sequences</taxon>
        <taxon>metagenomes</taxon>
        <taxon>ecological metagenomes</taxon>
    </lineage>
</organism>
<keyword evidence="9 10" id="KW-0472">Membrane</keyword>
<keyword evidence="3 10" id="KW-0812">Transmembrane</keyword>
<dbReference type="InterPro" id="IPR023214">
    <property type="entry name" value="HAD_sf"/>
</dbReference>
<evidence type="ECO:0000256" key="10">
    <source>
        <dbReference type="SAM" id="Phobius"/>
    </source>
</evidence>
<feature type="transmembrane region" description="Helical" evidence="10">
    <location>
        <begin position="122"/>
        <end position="144"/>
    </location>
</feature>
<keyword evidence="7" id="KW-1278">Translocase</keyword>
<dbReference type="NCBIfam" id="TIGR01511">
    <property type="entry name" value="ATPase-IB1_Cu"/>
    <property type="match status" value="1"/>
</dbReference>
<dbReference type="Pfam" id="PF00403">
    <property type="entry name" value="HMA"/>
    <property type="match status" value="1"/>
</dbReference>
<comment type="similarity">
    <text evidence="2">Belongs to the cation transport ATPase (P-type) (TC 3.A.3) family. Type IB subfamily.</text>
</comment>
<dbReference type="AlphaFoldDB" id="A0A644Y441"/>
<dbReference type="InterPro" id="IPR044492">
    <property type="entry name" value="P_typ_ATPase_HD_dom"/>
</dbReference>
<dbReference type="GO" id="GO:0016020">
    <property type="term" value="C:membrane"/>
    <property type="evidence" value="ECO:0007669"/>
    <property type="project" value="InterPro"/>
</dbReference>
<dbReference type="Gene3D" id="3.40.50.1000">
    <property type="entry name" value="HAD superfamily/HAD-like"/>
    <property type="match status" value="1"/>
</dbReference>
<dbReference type="PRINTS" id="PR00943">
    <property type="entry name" value="CUATPASE"/>
</dbReference>
<evidence type="ECO:0000256" key="1">
    <source>
        <dbReference type="ARBA" id="ARBA00004127"/>
    </source>
</evidence>
<dbReference type="SFLD" id="SFLDG00002">
    <property type="entry name" value="C1.7:_P-type_atpase_like"/>
    <property type="match status" value="1"/>
</dbReference>
<dbReference type="GO" id="GO:0043682">
    <property type="term" value="F:P-type divalent copper transporter activity"/>
    <property type="evidence" value="ECO:0007669"/>
    <property type="project" value="TreeGrafter"/>
</dbReference>
<feature type="transmembrane region" description="Helical" evidence="10">
    <location>
        <begin position="156"/>
        <end position="176"/>
    </location>
</feature>
<dbReference type="PROSITE" id="PS50846">
    <property type="entry name" value="HMA_2"/>
    <property type="match status" value="1"/>
</dbReference>
<dbReference type="Pfam" id="PF00702">
    <property type="entry name" value="Hydrolase"/>
    <property type="match status" value="1"/>
</dbReference>
<dbReference type="InterPro" id="IPR023299">
    <property type="entry name" value="ATPase_P-typ_cyto_dom_N"/>
</dbReference>
<accession>A0A644Y441</accession>
<evidence type="ECO:0000256" key="8">
    <source>
        <dbReference type="ARBA" id="ARBA00022989"/>
    </source>
</evidence>